<feature type="domain" description="ApeA N-terminal" evidence="1">
    <location>
        <begin position="6"/>
        <end position="294"/>
    </location>
</feature>
<dbReference type="Proteomes" id="UP001500962">
    <property type="component" value="Unassembled WGS sequence"/>
</dbReference>
<evidence type="ECO:0000313" key="4">
    <source>
        <dbReference type="Proteomes" id="UP000830542"/>
    </source>
</evidence>
<dbReference type="EMBL" id="CP095009">
    <property type="protein sequence ID" value="UOO97259.1"/>
    <property type="molecule type" value="Genomic_DNA"/>
</dbReference>
<organism evidence="2 5">
    <name type="scientific">Halococcus dombrowskii</name>
    <dbReference type="NCBI Taxonomy" id="179637"/>
    <lineage>
        <taxon>Archaea</taxon>
        <taxon>Methanobacteriati</taxon>
        <taxon>Methanobacteriota</taxon>
        <taxon>Stenosarchaea group</taxon>
        <taxon>Halobacteria</taxon>
        <taxon>Halobacteriales</taxon>
        <taxon>Halococcaceae</taxon>
        <taxon>Halococcus</taxon>
    </lineage>
</organism>
<keyword evidence="3" id="KW-0614">Plasmid</keyword>
<dbReference type="Pfam" id="PF18862">
    <property type="entry name" value="ApeA_NTD1"/>
    <property type="match status" value="1"/>
</dbReference>
<protein>
    <recommendedName>
        <fullName evidence="1">ApeA N-terminal domain-containing protein</fullName>
    </recommendedName>
</protein>
<gene>
    <name evidence="2" type="ORF">GCM10008985_25400</name>
    <name evidence="3" type="ORF">MUK72_19075</name>
</gene>
<accession>A0AAV3SIN1</accession>
<evidence type="ECO:0000313" key="3">
    <source>
        <dbReference type="EMBL" id="UOO97259.1"/>
    </source>
</evidence>
<dbReference type="KEGG" id="hdo:MUK72_19075"/>
<name>A0AAV3SIN1_HALDO</name>
<dbReference type="AlphaFoldDB" id="A0AAV3SIN1"/>
<proteinExistence type="predicted"/>
<geneLocation type="plasmid" evidence="3 4">
    <name>unnamed4</name>
</geneLocation>
<evidence type="ECO:0000259" key="1">
    <source>
        <dbReference type="Pfam" id="PF18862"/>
    </source>
</evidence>
<reference evidence="3" key="2">
    <citation type="submission" date="2022-04" db="EMBL/GenBank/DDBJ databases">
        <title>Sequencing and genomic assembly of Halococcus dombrowskii.</title>
        <authorList>
            <person name="Lim S.W."/>
            <person name="MacLea K.S."/>
        </authorList>
    </citation>
    <scope>NUCLEOTIDE SEQUENCE</scope>
    <source>
        <strain evidence="3">H4</strain>
        <plasmid evidence="3">unnamed4</plasmid>
    </source>
</reference>
<dbReference type="EMBL" id="BAAADN010000040">
    <property type="protein sequence ID" value="GAA0467361.1"/>
    <property type="molecule type" value="Genomic_DNA"/>
</dbReference>
<evidence type="ECO:0000313" key="5">
    <source>
        <dbReference type="Proteomes" id="UP001500962"/>
    </source>
</evidence>
<evidence type="ECO:0000313" key="2">
    <source>
        <dbReference type="EMBL" id="GAA0467361.1"/>
    </source>
</evidence>
<reference evidence="2" key="3">
    <citation type="submission" date="2023-12" db="EMBL/GenBank/DDBJ databases">
        <authorList>
            <person name="Sun Q."/>
            <person name="Inoue M."/>
        </authorList>
    </citation>
    <scope>NUCLEOTIDE SEQUENCE</scope>
    <source>
        <strain evidence="2">JCM 12289</strain>
    </source>
</reference>
<reference evidence="2" key="1">
    <citation type="journal article" date="2014" name="Int. J. Syst. Evol. Microbiol.">
        <title>Complete genome sequence of Corynebacterium casei LMG S-19264T (=DSM 44701T), isolated from a smear-ripened cheese.</title>
        <authorList>
            <consortium name="US DOE Joint Genome Institute (JGI-PGF)"/>
            <person name="Walter F."/>
            <person name="Albersmeier A."/>
            <person name="Kalinowski J."/>
            <person name="Ruckert C."/>
        </authorList>
    </citation>
    <scope>NUCLEOTIDE SEQUENCE</scope>
    <source>
        <strain evidence="2">JCM 12289</strain>
    </source>
</reference>
<sequence length="454" mass="51690">MHDQREVRGHWWRPGHRSDSVGGIFSYQPSNGLELDLFDSLDQHETNSFKGNEDTLETVERIYGITHDGDPVTLVKCYRTFERVVYGTEITNPETFVIETGLIGEHFDGDIRFNTVRLRLEALHRWFSRSGLDFDFEPEKEEKSSEDKPESDPVVPVVRAEYAYPDSETIDVGDMTLHFDPGITVERERSSVNLGEYTSIDIDSGHENGTVSLPEAQAMSRKVRLFIALALQEPVQSLEMTGYYQSDTGSDSSSVEILMSANAESTTSDDQHPQEILFLLPDIEDEFERILQTWLQTFDELAPMFNFYFKSIYNDTNISTTYLLRRTMLEAYYNIRISEKQFSGLNKQKLDMISSQTEAETIGALMGEETDSSFEEQLNMILQNHSKVVDQLSEQLVDRITSFPTTNELPSDCNQNISSVLQNQSQNLGMICTIVILSETGFSPRKISTFVELS</sequence>
<dbReference type="Proteomes" id="UP000830542">
    <property type="component" value="Plasmid unnamed4"/>
</dbReference>
<keyword evidence="4" id="KW-1185">Reference proteome</keyword>
<dbReference type="InterPro" id="IPR041223">
    <property type="entry name" value="ApeA_NTD"/>
</dbReference>
<dbReference type="RefSeq" id="WP_244706743.1">
    <property type="nucleotide sequence ID" value="NZ_BAAADN010000040.1"/>
</dbReference>
<dbReference type="GeneID" id="71763997"/>